<name>A0A9N8WDK1_9GLOM</name>
<protein>
    <submittedName>
        <fullName evidence="1">1628_t:CDS:1</fullName>
    </submittedName>
</protein>
<dbReference type="AlphaFoldDB" id="A0A9N8WDK1"/>
<evidence type="ECO:0000313" key="1">
    <source>
        <dbReference type="EMBL" id="CAG8479716.1"/>
    </source>
</evidence>
<gene>
    <name evidence="1" type="ORF">AGERDE_LOCUS3170</name>
</gene>
<comment type="caution">
    <text evidence="1">The sequence shown here is derived from an EMBL/GenBank/DDBJ whole genome shotgun (WGS) entry which is preliminary data.</text>
</comment>
<evidence type="ECO:0000313" key="2">
    <source>
        <dbReference type="Proteomes" id="UP000789831"/>
    </source>
</evidence>
<sequence length="133" mass="15798">MTYRMHAKQQLQLTPGVSVNRITSPLDSLSSWETLASRYKLSVEEKNHCFNRPQSYSNSNNDYLCFTDFFNELRKSESDIRYIITMKKRNGILIEPEIANWLFGEKYLAYLETRKFDQKQEISAELDIFKFFS</sequence>
<keyword evidence="2" id="KW-1185">Reference proteome</keyword>
<dbReference type="Proteomes" id="UP000789831">
    <property type="component" value="Unassembled WGS sequence"/>
</dbReference>
<dbReference type="EMBL" id="CAJVPL010000294">
    <property type="protein sequence ID" value="CAG8479716.1"/>
    <property type="molecule type" value="Genomic_DNA"/>
</dbReference>
<proteinExistence type="predicted"/>
<organism evidence="1 2">
    <name type="scientific">Ambispora gerdemannii</name>
    <dbReference type="NCBI Taxonomy" id="144530"/>
    <lineage>
        <taxon>Eukaryota</taxon>
        <taxon>Fungi</taxon>
        <taxon>Fungi incertae sedis</taxon>
        <taxon>Mucoromycota</taxon>
        <taxon>Glomeromycotina</taxon>
        <taxon>Glomeromycetes</taxon>
        <taxon>Archaeosporales</taxon>
        <taxon>Ambisporaceae</taxon>
        <taxon>Ambispora</taxon>
    </lineage>
</organism>
<reference evidence="1" key="1">
    <citation type="submission" date="2021-06" db="EMBL/GenBank/DDBJ databases">
        <authorList>
            <person name="Kallberg Y."/>
            <person name="Tangrot J."/>
            <person name="Rosling A."/>
        </authorList>
    </citation>
    <scope>NUCLEOTIDE SEQUENCE</scope>
    <source>
        <strain evidence="1">MT106</strain>
    </source>
</reference>
<dbReference type="OrthoDB" id="10368373at2759"/>
<accession>A0A9N8WDK1</accession>